<feature type="transmembrane region" description="Helical" evidence="1">
    <location>
        <begin position="105"/>
        <end position="129"/>
    </location>
</feature>
<keyword evidence="1" id="KW-0472">Membrane</keyword>
<proteinExistence type="predicted"/>
<dbReference type="EMBL" id="NMTV01000045">
    <property type="protein sequence ID" value="PDX72556.1"/>
    <property type="molecule type" value="Genomic_DNA"/>
</dbReference>
<comment type="caution">
    <text evidence="2">The sequence shown here is derived from an EMBL/GenBank/DDBJ whole genome shotgun (WGS) entry which is preliminary data.</text>
</comment>
<organism evidence="2 3">
    <name type="scientific">Faecalibacterium prausnitzii</name>
    <dbReference type="NCBI Taxonomy" id="853"/>
    <lineage>
        <taxon>Bacteria</taxon>
        <taxon>Bacillati</taxon>
        <taxon>Bacillota</taxon>
        <taxon>Clostridia</taxon>
        <taxon>Eubacteriales</taxon>
        <taxon>Oscillospiraceae</taxon>
        <taxon>Faecalibacterium</taxon>
    </lineage>
</organism>
<feature type="transmembrane region" description="Helical" evidence="1">
    <location>
        <begin position="42"/>
        <end position="62"/>
    </location>
</feature>
<dbReference type="PROSITE" id="PS51257">
    <property type="entry name" value="PROKAR_LIPOPROTEIN"/>
    <property type="match status" value="1"/>
</dbReference>
<gene>
    <name evidence="2" type="ORF">CGS55_07175</name>
</gene>
<accession>A0A2A7A0A7</accession>
<feature type="transmembrane region" description="Helical" evidence="1">
    <location>
        <begin position="69"/>
        <end position="93"/>
    </location>
</feature>
<name>A0A2A7A0A7_9FIRM</name>
<keyword evidence="1" id="KW-0812">Transmembrane</keyword>
<dbReference type="RefSeq" id="WP_097783081.1">
    <property type="nucleotide sequence ID" value="NZ_NMTV01000045.1"/>
</dbReference>
<evidence type="ECO:0000313" key="3">
    <source>
        <dbReference type="Proteomes" id="UP000219901"/>
    </source>
</evidence>
<sequence>MKTSKKAAGFYVTLFSCILAIASAICYGVLFKGIEYKEPVFDVRICVIMAAVGIVAAILLLVNERTAGFAPALLCLGSGISFMLFIKIAIWPVSDTIYGIEPFPAFTQLVVCAALLAATLVVSEVVLYMKKYRSA</sequence>
<keyword evidence="1" id="KW-1133">Transmembrane helix</keyword>
<reference evidence="2 3" key="1">
    <citation type="journal article" date="2017" name="Front. Microbiol.">
        <title>New Insights into the Diversity of the Genus Faecalibacterium.</title>
        <authorList>
            <person name="Benevides L."/>
            <person name="Burman S."/>
            <person name="Martin R."/>
            <person name="Robert V."/>
            <person name="Thomas M."/>
            <person name="Miquel S."/>
            <person name="Chain F."/>
            <person name="Sokol H."/>
            <person name="Bermudez-Humaran L.G."/>
            <person name="Morrison M."/>
            <person name="Langella P."/>
            <person name="Azevedo V.A."/>
            <person name="Chatel J.M."/>
            <person name="Soares S."/>
        </authorList>
    </citation>
    <scope>NUCLEOTIDE SEQUENCE [LARGE SCALE GENOMIC DNA]</scope>
    <source>
        <strain evidence="2 3">CNCM I 4546</strain>
    </source>
</reference>
<evidence type="ECO:0000256" key="1">
    <source>
        <dbReference type="SAM" id="Phobius"/>
    </source>
</evidence>
<feature type="transmembrane region" description="Helical" evidence="1">
    <location>
        <begin position="7"/>
        <end position="30"/>
    </location>
</feature>
<dbReference type="Proteomes" id="UP000219901">
    <property type="component" value="Unassembled WGS sequence"/>
</dbReference>
<protein>
    <submittedName>
        <fullName evidence="2">Uncharacterized protein</fullName>
    </submittedName>
</protein>
<dbReference type="AlphaFoldDB" id="A0A2A7A0A7"/>
<evidence type="ECO:0000313" key="2">
    <source>
        <dbReference type="EMBL" id="PDX72556.1"/>
    </source>
</evidence>